<reference evidence="9" key="1">
    <citation type="journal article" date="2017" name="PLoS ONE">
        <title>The Agassiz's desert tortoise genome provides a resource for the conservation of a threatened species.</title>
        <authorList>
            <person name="Tollis M."/>
            <person name="DeNardo D.F."/>
            <person name="Cornelius J.A."/>
            <person name="Dolby G.A."/>
            <person name="Edwards T."/>
            <person name="Henen B.T."/>
            <person name="Karl A.E."/>
            <person name="Murphy R.W."/>
            <person name="Kusumi K."/>
        </authorList>
    </citation>
    <scope>NUCLEOTIDE SEQUENCE [LARGE SCALE GENOMIC DNA]</scope>
</reference>
<keyword evidence="9" id="KW-1185">Reference proteome</keyword>
<dbReference type="GO" id="GO:0016779">
    <property type="term" value="F:nucleotidyltransferase activity"/>
    <property type="evidence" value="ECO:0007669"/>
    <property type="project" value="UniProtKB-KW"/>
</dbReference>
<sequence>PTCGPTTASPKGHSAFNLSETDPFGRDWVYVKEWKIEPLQPQWAGPFQVLTTSHTAIRVRERDTWIHHTRIKLAPRPGPGKQTTSDFEGAPPALPTATRKSQKQTIPGKLNLSRD</sequence>
<evidence type="ECO:0000256" key="4">
    <source>
        <dbReference type="ARBA" id="ARBA00022759"/>
    </source>
</evidence>
<dbReference type="Pfam" id="PF18697">
    <property type="entry name" value="MLVIN_C"/>
    <property type="match status" value="1"/>
</dbReference>
<keyword evidence="2" id="KW-0548">Nucleotidyltransferase</keyword>
<evidence type="ECO:0000313" key="8">
    <source>
        <dbReference type="Ensembl" id="ENSGAGP00000028904.1"/>
    </source>
</evidence>
<dbReference type="GO" id="GO:0004519">
    <property type="term" value="F:endonuclease activity"/>
    <property type="evidence" value="ECO:0007669"/>
    <property type="project" value="UniProtKB-KW"/>
</dbReference>
<proteinExistence type="predicted"/>
<dbReference type="GO" id="GO:0016787">
    <property type="term" value="F:hydrolase activity"/>
    <property type="evidence" value="ECO:0007669"/>
    <property type="project" value="UniProtKB-KW"/>
</dbReference>
<evidence type="ECO:0000256" key="5">
    <source>
        <dbReference type="ARBA" id="ARBA00022801"/>
    </source>
</evidence>
<feature type="region of interest" description="Disordered" evidence="6">
    <location>
        <begin position="72"/>
        <end position="115"/>
    </location>
</feature>
<keyword evidence="4" id="KW-0255">Endonuclease</keyword>
<reference evidence="8" key="2">
    <citation type="submission" date="2025-08" db="UniProtKB">
        <authorList>
            <consortium name="Ensembl"/>
        </authorList>
    </citation>
    <scope>IDENTIFICATION</scope>
</reference>
<dbReference type="Ensembl" id="ENSGAGT00000032832.1">
    <property type="protein sequence ID" value="ENSGAGP00000028904.1"/>
    <property type="gene ID" value="ENSGAGG00000020931.1"/>
</dbReference>
<evidence type="ECO:0000256" key="2">
    <source>
        <dbReference type="ARBA" id="ARBA00022695"/>
    </source>
</evidence>
<dbReference type="Gene3D" id="2.30.30.850">
    <property type="match status" value="1"/>
</dbReference>
<dbReference type="AlphaFoldDB" id="A0A452ILJ7"/>
<evidence type="ECO:0000313" key="9">
    <source>
        <dbReference type="Proteomes" id="UP000291020"/>
    </source>
</evidence>
<dbReference type="Proteomes" id="UP000291020">
    <property type="component" value="Unassembled WGS sequence"/>
</dbReference>
<evidence type="ECO:0000256" key="1">
    <source>
        <dbReference type="ARBA" id="ARBA00022679"/>
    </source>
</evidence>
<protein>
    <recommendedName>
        <fullName evidence="7">Murine leukemia virus integrase C-terminal domain-containing protein</fullName>
    </recommendedName>
</protein>
<reference evidence="8" key="3">
    <citation type="submission" date="2025-09" db="UniProtKB">
        <authorList>
            <consortium name="Ensembl"/>
        </authorList>
    </citation>
    <scope>IDENTIFICATION</scope>
</reference>
<name>A0A452ILJ7_9SAUR</name>
<evidence type="ECO:0000256" key="6">
    <source>
        <dbReference type="SAM" id="MobiDB-lite"/>
    </source>
</evidence>
<evidence type="ECO:0000256" key="3">
    <source>
        <dbReference type="ARBA" id="ARBA00022722"/>
    </source>
</evidence>
<keyword evidence="3" id="KW-0540">Nuclease</keyword>
<feature type="domain" description="Murine leukemia virus integrase C-terminal" evidence="7">
    <location>
        <begin position="27"/>
        <end position="74"/>
    </location>
</feature>
<keyword evidence="1" id="KW-0808">Transferase</keyword>
<evidence type="ECO:0000259" key="7">
    <source>
        <dbReference type="Pfam" id="PF18697"/>
    </source>
</evidence>
<organism evidence="8 9">
    <name type="scientific">Gopherus agassizii</name>
    <name type="common">Agassiz's desert tortoise</name>
    <dbReference type="NCBI Taxonomy" id="38772"/>
    <lineage>
        <taxon>Eukaryota</taxon>
        <taxon>Metazoa</taxon>
        <taxon>Chordata</taxon>
        <taxon>Craniata</taxon>
        <taxon>Vertebrata</taxon>
        <taxon>Euteleostomi</taxon>
        <taxon>Archelosauria</taxon>
        <taxon>Testudinata</taxon>
        <taxon>Testudines</taxon>
        <taxon>Cryptodira</taxon>
        <taxon>Durocryptodira</taxon>
        <taxon>Testudinoidea</taxon>
        <taxon>Testudinidae</taxon>
        <taxon>Gopherus</taxon>
    </lineage>
</organism>
<keyword evidence="5" id="KW-0378">Hydrolase</keyword>
<accession>A0A452ILJ7</accession>
<dbReference type="InterPro" id="IPR040643">
    <property type="entry name" value="MLVIN_C"/>
</dbReference>